<dbReference type="Gene3D" id="1.10.287.470">
    <property type="entry name" value="Helix hairpin bin"/>
    <property type="match status" value="1"/>
</dbReference>
<evidence type="ECO:0000313" key="5">
    <source>
        <dbReference type="EMBL" id="MBT3139480.1"/>
    </source>
</evidence>
<reference evidence="5 6" key="1">
    <citation type="submission" date="2021-05" db="EMBL/GenBank/DDBJ databases">
        <title>Draft genomes of marine bacteria isolated from model chitin particles.</title>
        <authorList>
            <person name="Datta M.S."/>
            <person name="Schwartzman J.A."/>
            <person name="Cordero O."/>
        </authorList>
    </citation>
    <scope>NUCLEOTIDE SEQUENCE [LARGE SCALE GENOMIC DNA]</scope>
    <source>
        <strain evidence="5 6">4E07</strain>
    </source>
</reference>
<protein>
    <submittedName>
        <fullName evidence="5">Efflux RND transporter periplasmic adaptor subunit</fullName>
    </submittedName>
</protein>
<feature type="coiled-coil region" evidence="2">
    <location>
        <begin position="96"/>
        <end position="153"/>
    </location>
</feature>
<dbReference type="InterPro" id="IPR058625">
    <property type="entry name" value="MdtA-like_BSH"/>
</dbReference>
<dbReference type="RefSeq" id="WP_215193462.1">
    <property type="nucleotide sequence ID" value="NZ_JAHHDY010000001.1"/>
</dbReference>
<feature type="signal peptide" evidence="3">
    <location>
        <begin position="1"/>
        <end position="33"/>
    </location>
</feature>
<dbReference type="EMBL" id="JAHHDY010000001">
    <property type="protein sequence ID" value="MBT3139480.1"/>
    <property type="molecule type" value="Genomic_DNA"/>
</dbReference>
<name>A0ABS5WNM6_9RHOB</name>
<dbReference type="Gene3D" id="2.40.30.170">
    <property type="match status" value="1"/>
</dbReference>
<keyword evidence="3" id="KW-0732">Signal</keyword>
<accession>A0ABS5WNM6</accession>
<evidence type="ECO:0000256" key="2">
    <source>
        <dbReference type="SAM" id="Coils"/>
    </source>
</evidence>
<dbReference type="NCBIfam" id="TIGR01730">
    <property type="entry name" value="RND_mfp"/>
    <property type="match status" value="1"/>
</dbReference>
<dbReference type="SUPFAM" id="SSF111369">
    <property type="entry name" value="HlyD-like secretion proteins"/>
    <property type="match status" value="1"/>
</dbReference>
<evidence type="ECO:0000256" key="1">
    <source>
        <dbReference type="ARBA" id="ARBA00009477"/>
    </source>
</evidence>
<dbReference type="Proteomes" id="UP000763802">
    <property type="component" value="Unassembled WGS sequence"/>
</dbReference>
<gene>
    <name evidence="5" type="ORF">KL867_00295</name>
</gene>
<dbReference type="InterPro" id="IPR006143">
    <property type="entry name" value="RND_pump_MFP"/>
</dbReference>
<evidence type="ECO:0000259" key="4">
    <source>
        <dbReference type="Pfam" id="PF25917"/>
    </source>
</evidence>
<proteinExistence type="inferred from homology"/>
<evidence type="ECO:0000313" key="6">
    <source>
        <dbReference type="Proteomes" id="UP000763802"/>
    </source>
</evidence>
<sequence>MKVTMKPTLKSLTPVVALTVGLLCIAPLPAAMAQNSTEDLGPVSASGTGIVVPALSWDISAEVSNQIKKIHFREGQFVKEGDLLVTFDTLFKKLDVRLAELNLIRARGNLAKIEEDLARKQQLDSNAVSQVQIRETEVDLELAKAEVEEKEILFEKAKIILQVQEIFAPFDGQVSAPLYRDNANVNTLEDTEIATLIQLDPIHVRVSGSYDRLLERLSQGMSEAEVLDSITLSLELPDGSDYSHMGKMLTTSFGYDSETGLGTGIAEFPNPDLILRPGIKVGISSYDENQ</sequence>
<feature type="chain" id="PRO_5047016151" evidence="3">
    <location>
        <begin position="34"/>
        <end position="290"/>
    </location>
</feature>
<keyword evidence="2" id="KW-0175">Coiled coil</keyword>
<dbReference type="Gene3D" id="2.40.50.100">
    <property type="match status" value="1"/>
</dbReference>
<comment type="similarity">
    <text evidence="1">Belongs to the membrane fusion protein (MFP) (TC 8.A.1) family.</text>
</comment>
<comment type="caution">
    <text evidence="5">The sequence shown here is derived from an EMBL/GenBank/DDBJ whole genome shotgun (WGS) entry which is preliminary data.</text>
</comment>
<dbReference type="PANTHER" id="PTHR30158">
    <property type="entry name" value="ACRA/E-RELATED COMPONENT OF DRUG EFFLUX TRANSPORTER"/>
    <property type="match status" value="1"/>
</dbReference>
<keyword evidence="6" id="KW-1185">Reference proteome</keyword>
<evidence type="ECO:0000256" key="3">
    <source>
        <dbReference type="SAM" id="SignalP"/>
    </source>
</evidence>
<dbReference type="Pfam" id="PF25917">
    <property type="entry name" value="BSH_RND"/>
    <property type="match status" value="1"/>
</dbReference>
<organism evidence="5 6">
    <name type="scientific">Falsiruegeria litorea</name>
    <dbReference type="NCBI Taxonomy" id="1280831"/>
    <lineage>
        <taxon>Bacteria</taxon>
        <taxon>Pseudomonadati</taxon>
        <taxon>Pseudomonadota</taxon>
        <taxon>Alphaproteobacteria</taxon>
        <taxon>Rhodobacterales</taxon>
        <taxon>Roseobacteraceae</taxon>
        <taxon>Falsiruegeria</taxon>
    </lineage>
</organism>
<dbReference type="PANTHER" id="PTHR30158:SF24">
    <property type="entry name" value="HLYD FAMILY SECRETION PROTEIN"/>
    <property type="match status" value="1"/>
</dbReference>
<feature type="domain" description="Multidrug resistance protein MdtA-like barrel-sandwich hybrid" evidence="4">
    <location>
        <begin position="58"/>
        <end position="187"/>
    </location>
</feature>